<reference evidence="1" key="1">
    <citation type="journal article" date="2023" name="Mol. Plant Microbe Interact.">
        <title>Elucidating the Obligate Nature and Biological Capacity of an Invasive Fungal Corn Pathogen.</title>
        <authorList>
            <person name="MacCready J.S."/>
            <person name="Roggenkamp E.M."/>
            <person name="Gdanetz K."/>
            <person name="Chilvers M.I."/>
        </authorList>
    </citation>
    <scope>NUCLEOTIDE SEQUENCE</scope>
    <source>
        <strain evidence="1">PM02</strain>
    </source>
</reference>
<evidence type="ECO:0000313" key="1">
    <source>
        <dbReference type="EMBL" id="KAK2067402.1"/>
    </source>
</evidence>
<keyword evidence="2" id="KW-1185">Reference proteome</keyword>
<dbReference type="AlphaFoldDB" id="A0AAD9HZ44"/>
<evidence type="ECO:0000313" key="2">
    <source>
        <dbReference type="Proteomes" id="UP001217918"/>
    </source>
</evidence>
<protein>
    <submittedName>
        <fullName evidence="1">Uncharacterized protein</fullName>
    </submittedName>
</protein>
<gene>
    <name evidence="1" type="ORF">P8C59_001149</name>
</gene>
<sequence length="41" mass="4573">MGSEVLPLGTFEVELSRKSASWTFLPVVMNRRVVSGTLYTN</sequence>
<proteinExistence type="predicted"/>
<organism evidence="1 2">
    <name type="scientific">Phyllachora maydis</name>
    <dbReference type="NCBI Taxonomy" id="1825666"/>
    <lineage>
        <taxon>Eukaryota</taxon>
        <taxon>Fungi</taxon>
        <taxon>Dikarya</taxon>
        <taxon>Ascomycota</taxon>
        <taxon>Pezizomycotina</taxon>
        <taxon>Sordariomycetes</taxon>
        <taxon>Sordariomycetidae</taxon>
        <taxon>Phyllachorales</taxon>
        <taxon>Phyllachoraceae</taxon>
        <taxon>Phyllachora</taxon>
    </lineage>
</organism>
<comment type="caution">
    <text evidence="1">The sequence shown here is derived from an EMBL/GenBank/DDBJ whole genome shotgun (WGS) entry which is preliminary data.</text>
</comment>
<dbReference type="Proteomes" id="UP001217918">
    <property type="component" value="Unassembled WGS sequence"/>
</dbReference>
<dbReference type="EMBL" id="JAQQPM010000001">
    <property type="protein sequence ID" value="KAK2067402.1"/>
    <property type="molecule type" value="Genomic_DNA"/>
</dbReference>
<accession>A0AAD9HZ44</accession>
<name>A0AAD9HZ44_9PEZI</name>